<evidence type="ECO:0000313" key="3">
    <source>
        <dbReference type="Proteomes" id="UP001374579"/>
    </source>
</evidence>
<protein>
    <recommendedName>
        <fullName evidence="4">Cell death regulator Aven</fullName>
    </recommendedName>
</protein>
<feature type="compositionally biased region" description="Basic residues" evidence="1">
    <location>
        <begin position="7"/>
        <end position="17"/>
    </location>
</feature>
<proteinExistence type="predicted"/>
<name>A0AAN9BF09_9CAEN</name>
<dbReference type="EMBL" id="JBAMIC010000008">
    <property type="protein sequence ID" value="KAK7104595.1"/>
    <property type="molecule type" value="Genomic_DNA"/>
</dbReference>
<sequence>MRPDEHKKKRSAQHQRKQAAGGAKGGKNESDKGTSKSGKSGASNKAEKTSAPHGAYRPTPQHEKKVDLSLSPSDSEDDEQRTSQRKTFSRREISSNWAKYDIPPAEAADASAAPKGQDFNKLLHHSGSATSHFRFKDEESWEDNGSSEGGTVTQVLSLDCNKLADSLDCLPLYAQLRLDTDIFSSEQVAAMDKSANEHRAQAGLPTLHQQQDNVSSQAASKSSSTTSATSVMVSESSGTLKPSTSLTQKQQTSAIDSKNNTKSTATNLQEGSTETKTAEKKQGASFGFSDADLDSLLETSGTEKREGGGVGSTVQSENGVSREETDVTEKDLDDLLAMDASQSNGPALSSNTSQKEPKASAESEDLEDWLDSVLDS</sequence>
<organism evidence="2 3">
    <name type="scientific">Littorina saxatilis</name>
    <dbReference type="NCBI Taxonomy" id="31220"/>
    <lineage>
        <taxon>Eukaryota</taxon>
        <taxon>Metazoa</taxon>
        <taxon>Spiralia</taxon>
        <taxon>Lophotrochozoa</taxon>
        <taxon>Mollusca</taxon>
        <taxon>Gastropoda</taxon>
        <taxon>Caenogastropoda</taxon>
        <taxon>Littorinimorpha</taxon>
        <taxon>Littorinoidea</taxon>
        <taxon>Littorinidae</taxon>
        <taxon>Littorina</taxon>
    </lineage>
</organism>
<feature type="compositionally biased region" description="Basic and acidic residues" evidence="1">
    <location>
        <begin position="320"/>
        <end position="330"/>
    </location>
</feature>
<feature type="compositionally biased region" description="Low complexity" evidence="1">
    <location>
        <begin position="35"/>
        <end position="44"/>
    </location>
</feature>
<dbReference type="InterPro" id="IPR026187">
    <property type="entry name" value="Aven"/>
</dbReference>
<dbReference type="Proteomes" id="UP001374579">
    <property type="component" value="Unassembled WGS sequence"/>
</dbReference>
<dbReference type="AlphaFoldDB" id="A0AAN9BF09"/>
<accession>A0AAN9BF09</accession>
<comment type="caution">
    <text evidence="2">The sequence shown here is derived from an EMBL/GenBank/DDBJ whole genome shotgun (WGS) entry which is preliminary data.</text>
</comment>
<dbReference type="PANTHER" id="PTHR16524">
    <property type="entry name" value="CELL DEATH REGULATOR AVEN"/>
    <property type="match status" value="1"/>
</dbReference>
<reference evidence="2 3" key="1">
    <citation type="submission" date="2024-02" db="EMBL/GenBank/DDBJ databases">
        <title>Chromosome-scale genome assembly of the rough periwinkle Littorina saxatilis.</title>
        <authorList>
            <person name="De Jode A."/>
            <person name="Faria R."/>
            <person name="Formenti G."/>
            <person name="Sims Y."/>
            <person name="Smith T.P."/>
            <person name="Tracey A."/>
            <person name="Wood J.M.D."/>
            <person name="Zagrodzka Z.B."/>
            <person name="Johannesson K."/>
            <person name="Butlin R.K."/>
            <person name="Leder E.H."/>
        </authorList>
    </citation>
    <scope>NUCLEOTIDE SEQUENCE [LARGE SCALE GENOMIC DNA]</scope>
    <source>
        <strain evidence="2">Snail1</strain>
        <tissue evidence="2">Muscle</tissue>
    </source>
</reference>
<dbReference type="PANTHER" id="PTHR16524:SF2">
    <property type="entry name" value="CELL DEATH REGULATOR AVEN"/>
    <property type="match status" value="1"/>
</dbReference>
<feature type="compositionally biased region" description="Low complexity" evidence="1">
    <location>
        <begin position="103"/>
        <end position="114"/>
    </location>
</feature>
<evidence type="ECO:0008006" key="4">
    <source>
        <dbReference type="Google" id="ProtNLM"/>
    </source>
</evidence>
<gene>
    <name evidence="2" type="ORF">V1264_019290</name>
</gene>
<feature type="compositionally biased region" description="Polar residues" evidence="1">
    <location>
        <begin position="340"/>
        <end position="354"/>
    </location>
</feature>
<feature type="region of interest" description="Disordered" evidence="1">
    <location>
        <begin position="207"/>
        <end position="376"/>
    </location>
</feature>
<feature type="compositionally biased region" description="Polar residues" evidence="1">
    <location>
        <begin position="238"/>
        <end position="275"/>
    </location>
</feature>
<dbReference type="GO" id="GO:0010972">
    <property type="term" value="P:negative regulation of G2/M transition of mitotic cell cycle"/>
    <property type="evidence" value="ECO:0007669"/>
    <property type="project" value="TreeGrafter"/>
</dbReference>
<evidence type="ECO:0000313" key="2">
    <source>
        <dbReference type="EMBL" id="KAK7104595.1"/>
    </source>
</evidence>
<evidence type="ECO:0000256" key="1">
    <source>
        <dbReference type="SAM" id="MobiDB-lite"/>
    </source>
</evidence>
<feature type="compositionally biased region" description="Low complexity" evidence="1">
    <location>
        <begin position="214"/>
        <end position="237"/>
    </location>
</feature>
<keyword evidence="3" id="KW-1185">Reference proteome</keyword>
<feature type="region of interest" description="Disordered" evidence="1">
    <location>
        <begin position="1"/>
        <end position="123"/>
    </location>
</feature>